<reference evidence="1" key="2">
    <citation type="submission" date="2020-11" db="EMBL/GenBank/DDBJ databases">
        <authorList>
            <person name="McCartney M.A."/>
            <person name="Auch B."/>
            <person name="Kono T."/>
            <person name="Mallez S."/>
            <person name="Becker A."/>
            <person name="Gohl D.M."/>
            <person name="Silverstein K.A.T."/>
            <person name="Koren S."/>
            <person name="Bechman K.B."/>
            <person name="Herman A."/>
            <person name="Abrahante J.E."/>
            <person name="Garbe J."/>
        </authorList>
    </citation>
    <scope>NUCLEOTIDE SEQUENCE</scope>
    <source>
        <strain evidence="1">Duluth1</strain>
        <tissue evidence="1">Whole animal</tissue>
    </source>
</reference>
<reference evidence="1" key="1">
    <citation type="journal article" date="2019" name="bioRxiv">
        <title>The Genome of the Zebra Mussel, Dreissena polymorpha: A Resource for Invasive Species Research.</title>
        <authorList>
            <person name="McCartney M.A."/>
            <person name="Auch B."/>
            <person name="Kono T."/>
            <person name="Mallez S."/>
            <person name="Zhang Y."/>
            <person name="Obille A."/>
            <person name="Becker A."/>
            <person name="Abrahante J.E."/>
            <person name="Garbe J."/>
            <person name="Badalamenti J.P."/>
            <person name="Herman A."/>
            <person name="Mangelson H."/>
            <person name="Liachko I."/>
            <person name="Sullivan S."/>
            <person name="Sone E.D."/>
            <person name="Koren S."/>
            <person name="Silverstein K.A.T."/>
            <person name="Beckman K.B."/>
            <person name="Gohl D.M."/>
        </authorList>
    </citation>
    <scope>NUCLEOTIDE SEQUENCE</scope>
    <source>
        <strain evidence="1">Duluth1</strain>
        <tissue evidence="1">Whole animal</tissue>
    </source>
</reference>
<dbReference type="AlphaFoldDB" id="A0A9D4GZF5"/>
<sequence length="162" mass="18028">MFYCGVANSSAWLIVSDVCDPTGSSVNYLEHYLKMVSVSGLSLPLYPPTTDFLYQYPYQALHYTGSAEQLHTPWALNTLALNNLNYYNCLTSHNLMSSMCQFSFSNVRSSPKSRDSGISSDPALSPDRCNGSLDLSMKSKQSGICRHTICSEFFIRPVVNKI</sequence>
<dbReference type="EMBL" id="JAIWYP010000005">
    <property type="protein sequence ID" value="KAH3825672.1"/>
    <property type="molecule type" value="Genomic_DNA"/>
</dbReference>
<protein>
    <submittedName>
        <fullName evidence="1">Uncharacterized protein</fullName>
    </submittedName>
</protein>
<keyword evidence="2" id="KW-1185">Reference proteome</keyword>
<evidence type="ECO:0000313" key="1">
    <source>
        <dbReference type="EMBL" id="KAH3825672.1"/>
    </source>
</evidence>
<comment type="caution">
    <text evidence="1">The sequence shown here is derived from an EMBL/GenBank/DDBJ whole genome shotgun (WGS) entry which is preliminary data.</text>
</comment>
<name>A0A9D4GZF5_DREPO</name>
<accession>A0A9D4GZF5</accession>
<proteinExistence type="predicted"/>
<gene>
    <name evidence="1" type="ORF">DPMN_127553</name>
</gene>
<dbReference type="Proteomes" id="UP000828390">
    <property type="component" value="Unassembled WGS sequence"/>
</dbReference>
<organism evidence="1 2">
    <name type="scientific">Dreissena polymorpha</name>
    <name type="common">Zebra mussel</name>
    <name type="synonym">Mytilus polymorpha</name>
    <dbReference type="NCBI Taxonomy" id="45954"/>
    <lineage>
        <taxon>Eukaryota</taxon>
        <taxon>Metazoa</taxon>
        <taxon>Spiralia</taxon>
        <taxon>Lophotrochozoa</taxon>
        <taxon>Mollusca</taxon>
        <taxon>Bivalvia</taxon>
        <taxon>Autobranchia</taxon>
        <taxon>Heteroconchia</taxon>
        <taxon>Euheterodonta</taxon>
        <taxon>Imparidentia</taxon>
        <taxon>Neoheterodontei</taxon>
        <taxon>Myida</taxon>
        <taxon>Dreissenoidea</taxon>
        <taxon>Dreissenidae</taxon>
        <taxon>Dreissena</taxon>
    </lineage>
</organism>
<evidence type="ECO:0000313" key="2">
    <source>
        <dbReference type="Proteomes" id="UP000828390"/>
    </source>
</evidence>